<name>A0A9X4LYB3_9ACTN</name>
<reference evidence="3" key="1">
    <citation type="submission" date="2022-08" db="EMBL/GenBank/DDBJ databases">
        <title>Genome analysis of Corynebacteriales strain.</title>
        <authorList>
            <person name="Lee S.D."/>
        </authorList>
    </citation>
    <scope>NUCLEOTIDE SEQUENCE</scope>
    <source>
        <strain evidence="3">D3-21</strain>
    </source>
</reference>
<evidence type="ECO:0000313" key="4">
    <source>
        <dbReference type="Proteomes" id="UP001152755"/>
    </source>
</evidence>
<dbReference type="AlphaFoldDB" id="A0A9X4LYB3"/>
<dbReference type="GO" id="GO:0020037">
    <property type="term" value="F:heme binding"/>
    <property type="evidence" value="ECO:0007669"/>
    <property type="project" value="InterPro"/>
</dbReference>
<evidence type="ECO:0000259" key="2">
    <source>
        <dbReference type="Pfam" id="PF16525"/>
    </source>
</evidence>
<keyword evidence="4" id="KW-1185">Reference proteome</keyword>
<comment type="caution">
    <text evidence="3">The sequence shown here is derived from an EMBL/GenBank/DDBJ whole genome shotgun (WGS) entry which is preliminary data.</text>
</comment>
<feature type="signal peptide" evidence="1">
    <location>
        <begin position="1"/>
        <end position="36"/>
    </location>
</feature>
<protein>
    <submittedName>
        <fullName evidence="3">Heme-binding protein</fullName>
    </submittedName>
</protein>
<dbReference type="RefSeq" id="WP_332519649.1">
    <property type="nucleotide sequence ID" value="NZ_JANRHA010000004.1"/>
</dbReference>
<proteinExistence type="predicted"/>
<evidence type="ECO:0000313" key="3">
    <source>
        <dbReference type="EMBL" id="MDG3014608.1"/>
    </source>
</evidence>
<evidence type="ECO:0000256" key="1">
    <source>
        <dbReference type="SAM" id="SignalP"/>
    </source>
</evidence>
<dbReference type="InterPro" id="IPR038378">
    <property type="entry name" value="MHB_sf"/>
</dbReference>
<dbReference type="EMBL" id="JANRHA010000004">
    <property type="protein sequence ID" value="MDG3014608.1"/>
    <property type="molecule type" value="Genomic_DNA"/>
</dbReference>
<dbReference type="NCBIfam" id="TIGR04529">
    <property type="entry name" value="MTB_hemophore"/>
    <property type="match status" value="1"/>
</dbReference>
<keyword evidence="1" id="KW-0732">Signal</keyword>
<accession>A0A9X4LYB3</accession>
<gene>
    <name evidence="3" type="ORF">NVS88_08560</name>
</gene>
<feature type="domain" description="Haemophore haem-binding" evidence="2">
    <location>
        <begin position="44"/>
        <end position="120"/>
    </location>
</feature>
<organism evidence="3 4">
    <name type="scientific">Speluncibacter jeojiensis</name>
    <dbReference type="NCBI Taxonomy" id="2710754"/>
    <lineage>
        <taxon>Bacteria</taxon>
        <taxon>Bacillati</taxon>
        <taxon>Actinomycetota</taxon>
        <taxon>Actinomycetes</taxon>
        <taxon>Mycobacteriales</taxon>
        <taxon>Speluncibacteraceae</taxon>
        <taxon>Speluncibacter</taxon>
    </lineage>
</organism>
<dbReference type="Proteomes" id="UP001152755">
    <property type="component" value="Unassembled WGS sequence"/>
</dbReference>
<feature type="chain" id="PRO_5040827884" evidence="1">
    <location>
        <begin position="37"/>
        <end position="129"/>
    </location>
</feature>
<dbReference type="Gene3D" id="1.20.20.20">
    <property type="entry name" value="Haemophore, haem-binding domain"/>
    <property type="match status" value="1"/>
</dbReference>
<dbReference type="InterPro" id="IPR032407">
    <property type="entry name" value="MHB"/>
</dbReference>
<sequence>MNASSGPRGVTRRMRTVFVAAVCGATLVGGSALAQAAPVQAPPPQCNQQAMWQAASQSVPQSLGYLASHPDLANEMWTVHQMPKDQRKAAMHSYAQSHQQEMQGFMQTHSAMRDYMKACHPQHMHHHQM</sequence>
<dbReference type="Pfam" id="PF16525">
    <property type="entry name" value="MHB"/>
    <property type="match status" value="1"/>
</dbReference>